<evidence type="ECO:0000256" key="1">
    <source>
        <dbReference type="ARBA" id="ARBA00022737"/>
    </source>
</evidence>
<feature type="compositionally biased region" description="Basic residues" evidence="3">
    <location>
        <begin position="1"/>
        <end position="21"/>
    </location>
</feature>
<dbReference type="SUPFAM" id="SSF46689">
    <property type="entry name" value="Homeodomain-like"/>
    <property type="match status" value="1"/>
</dbReference>
<dbReference type="Proteomes" id="UP000265120">
    <property type="component" value="Unassembled WGS sequence"/>
</dbReference>
<evidence type="ECO:0000313" key="6">
    <source>
        <dbReference type="Ensembl" id="ENSCSEP00000023139.1"/>
    </source>
</evidence>
<keyword evidence="1" id="KW-0677">Repeat</keyword>
<dbReference type="FunFam" id="1.10.10.60:FF:000010">
    <property type="entry name" value="Transcriptional activator Myb isoform A"/>
    <property type="match status" value="1"/>
</dbReference>
<protein>
    <recommendedName>
        <fullName evidence="8">V-myb avian myeloblastosis viral oncogene homolog-like 1</fullName>
    </recommendedName>
</protein>
<evidence type="ECO:0000256" key="3">
    <source>
        <dbReference type="SAM" id="MobiDB-lite"/>
    </source>
</evidence>
<dbReference type="GeneTree" id="ENSGT00940000156091"/>
<dbReference type="InterPro" id="IPR009057">
    <property type="entry name" value="Homeodomain-like_sf"/>
</dbReference>
<reference evidence="6" key="1">
    <citation type="submission" date="2025-08" db="UniProtKB">
        <authorList>
            <consortium name="Ensembl"/>
        </authorList>
    </citation>
    <scope>IDENTIFICATION</scope>
</reference>
<organism evidence="6 7">
    <name type="scientific">Cynoglossus semilaevis</name>
    <name type="common">Tongue sole</name>
    <dbReference type="NCBI Taxonomy" id="244447"/>
    <lineage>
        <taxon>Eukaryota</taxon>
        <taxon>Metazoa</taxon>
        <taxon>Chordata</taxon>
        <taxon>Craniata</taxon>
        <taxon>Vertebrata</taxon>
        <taxon>Euteleostomi</taxon>
        <taxon>Actinopterygii</taxon>
        <taxon>Neopterygii</taxon>
        <taxon>Teleostei</taxon>
        <taxon>Neoteleostei</taxon>
        <taxon>Acanthomorphata</taxon>
        <taxon>Carangaria</taxon>
        <taxon>Pleuronectiformes</taxon>
        <taxon>Pleuronectoidei</taxon>
        <taxon>Cynoglossidae</taxon>
        <taxon>Cynoglossinae</taxon>
        <taxon>Cynoglossus</taxon>
    </lineage>
</organism>
<feature type="region of interest" description="Disordered" evidence="3">
    <location>
        <begin position="1"/>
        <end position="44"/>
    </location>
</feature>
<dbReference type="Gene3D" id="1.10.10.60">
    <property type="entry name" value="Homeodomain-like"/>
    <property type="match status" value="2"/>
</dbReference>
<dbReference type="STRING" id="244447.ENSCSEP00000023139"/>
<dbReference type="GO" id="GO:0045944">
    <property type="term" value="P:positive regulation of transcription by RNA polymerase II"/>
    <property type="evidence" value="ECO:0007669"/>
    <property type="project" value="TreeGrafter"/>
</dbReference>
<dbReference type="PANTHER" id="PTHR45614:SF30">
    <property type="entry name" value="MYB-RELATED PROTEIN B"/>
    <property type="match status" value="1"/>
</dbReference>
<keyword evidence="7" id="KW-1185">Reference proteome</keyword>
<dbReference type="GO" id="GO:0000978">
    <property type="term" value="F:RNA polymerase II cis-regulatory region sequence-specific DNA binding"/>
    <property type="evidence" value="ECO:0007669"/>
    <property type="project" value="TreeGrafter"/>
</dbReference>
<dbReference type="GO" id="GO:0000278">
    <property type="term" value="P:mitotic cell cycle"/>
    <property type="evidence" value="ECO:0007669"/>
    <property type="project" value="TreeGrafter"/>
</dbReference>
<dbReference type="AlphaFoldDB" id="A0A3P8W907"/>
<keyword evidence="2" id="KW-0238">DNA-binding</keyword>
<name>A0A3P8W907_CYNSE</name>
<dbReference type="PROSITE" id="PS50090">
    <property type="entry name" value="MYB_LIKE"/>
    <property type="match status" value="2"/>
</dbReference>
<dbReference type="InterPro" id="IPR001005">
    <property type="entry name" value="SANT/Myb"/>
</dbReference>
<feature type="domain" description="Myb-like" evidence="4">
    <location>
        <begin position="86"/>
        <end position="136"/>
    </location>
</feature>
<sequence>MKTRSSGRKGRSMRRRQRKTERKQTGQRWPQVKNPDQVKGPWTQDEDEKVVALVQKYGVKRWSLIAKHVHSRNGKQCRERWHNHLNPAVKKSSWTMEEDLIICQAHGILGNRWAEIAKLLPGRTDNSVKNHWNSTLKRKVEEEGHLQALHRHSASLATTAFGVHPAAMDMALVSTQVDVHSPPHCSSISYLFCCRANNAADLYQSIIRVCPLELRSKVTKFEKKMEKEDVTNIASC</sequence>
<dbReference type="Ensembl" id="ENSCSET00000023444.1">
    <property type="protein sequence ID" value="ENSCSEP00000023139.1"/>
    <property type="gene ID" value="ENSCSEG00000014752.1"/>
</dbReference>
<reference evidence="6" key="2">
    <citation type="submission" date="2025-09" db="UniProtKB">
        <authorList>
            <consortium name="Ensembl"/>
        </authorList>
    </citation>
    <scope>IDENTIFICATION</scope>
</reference>
<accession>A0A3P8W907</accession>
<dbReference type="InterPro" id="IPR050560">
    <property type="entry name" value="MYB_TF"/>
</dbReference>
<dbReference type="SMART" id="SM00717">
    <property type="entry name" value="SANT"/>
    <property type="match status" value="2"/>
</dbReference>
<evidence type="ECO:0000256" key="2">
    <source>
        <dbReference type="ARBA" id="ARBA00023125"/>
    </source>
</evidence>
<dbReference type="PANTHER" id="PTHR45614">
    <property type="entry name" value="MYB PROTEIN-RELATED"/>
    <property type="match status" value="1"/>
</dbReference>
<dbReference type="GO" id="GO:0005634">
    <property type="term" value="C:nucleus"/>
    <property type="evidence" value="ECO:0007669"/>
    <property type="project" value="TreeGrafter"/>
</dbReference>
<feature type="domain" description="HTH myb-type" evidence="5">
    <location>
        <begin position="34"/>
        <end position="89"/>
    </location>
</feature>
<dbReference type="GO" id="GO:0000981">
    <property type="term" value="F:DNA-binding transcription factor activity, RNA polymerase II-specific"/>
    <property type="evidence" value="ECO:0007669"/>
    <property type="project" value="TreeGrafter"/>
</dbReference>
<evidence type="ECO:0008006" key="8">
    <source>
        <dbReference type="Google" id="ProtNLM"/>
    </source>
</evidence>
<feature type="domain" description="Myb-like" evidence="4">
    <location>
        <begin position="34"/>
        <end position="85"/>
    </location>
</feature>
<dbReference type="CDD" id="cd00167">
    <property type="entry name" value="SANT"/>
    <property type="match status" value="2"/>
</dbReference>
<evidence type="ECO:0000259" key="4">
    <source>
        <dbReference type="PROSITE" id="PS50090"/>
    </source>
</evidence>
<feature type="domain" description="HTH myb-type" evidence="5">
    <location>
        <begin position="90"/>
        <end position="140"/>
    </location>
</feature>
<dbReference type="PROSITE" id="PS51294">
    <property type="entry name" value="HTH_MYB"/>
    <property type="match status" value="2"/>
</dbReference>
<evidence type="ECO:0000313" key="7">
    <source>
        <dbReference type="Proteomes" id="UP000265120"/>
    </source>
</evidence>
<evidence type="ECO:0000259" key="5">
    <source>
        <dbReference type="PROSITE" id="PS51294"/>
    </source>
</evidence>
<proteinExistence type="predicted"/>
<dbReference type="Pfam" id="PF00249">
    <property type="entry name" value="Myb_DNA-binding"/>
    <property type="match status" value="2"/>
</dbReference>
<dbReference type="InterPro" id="IPR017930">
    <property type="entry name" value="Myb_dom"/>
</dbReference>
<dbReference type="InParanoid" id="A0A3P8W907"/>